<dbReference type="RefSeq" id="WP_044222073.1">
    <property type="nucleotide sequence ID" value="NZ_JRYR02000001.1"/>
</dbReference>
<keyword evidence="1" id="KW-0812">Transmembrane</keyword>
<dbReference type="CDD" id="cd06174">
    <property type="entry name" value="MFS"/>
    <property type="match status" value="1"/>
</dbReference>
<dbReference type="InterPro" id="IPR016024">
    <property type="entry name" value="ARM-type_fold"/>
</dbReference>
<comment type="caution">
    <text evidence="3">The sequence shown here is derived from an EMBL/GenBank/DDBJ whole genome shotgun (WGS) entry which is preliminary data.</text>
</comment>
<organism evidence="3 4">
    <name type="scientific">Flammeovirga pacifica</name>
    <dbReference type="NCBI Taxonomy" id="915059"/>
    <lineage>
        <taxon>Bacteria</taxon>
        <taxon>Pseudomonadati</taxon>
        <taxon>Bacteroidota</taxon>
        <taxon>Cytophagia</taxon>
        <taxon>Cytophagales</taxon>
        <taxon>Flammeovirgaceae</taxon>
        <taxon>Flammeovirga</taxon>
    </lineage>
</organism>
<feature type="transmembrane region" description="Helical" evidence="1">
    <location>
        <begin position="405"/>
        <end position="427"/>
    </location>
</feature>
<dbReference type="InterPro" id="IPR018490">
    <property type="entry name" value="cNMP-bd_dom_sf"/>
</dbReference>
<dbReference type="STRING" id="915059.NH26_04335"/>
<dbReference type="InterPro" id="IPR014710">
    <property type="entry name" value="RmlC-like_jellyroll"/>
</dbReference>
<sequence>MKRLLLNMVGGLSSEWSRIAALLTLGFFTGIFMASYSVSINTLFISKFGNENDFPLALVTQGVLGIIFTILFSKLQNVIGFRKLVYYTSFINLILVGTISFSLLYGNNDELVVFLGFATLGPISSISLLIFWGAFGRLFNFTQSKRLSGGIDTGQAFATIFAFFSVPFIQQILPSLSYLSLVGFTSYFFCIISIIYILKKFRMHSAEAITVDENVEKVSNKRIRLRDYKNYFLVISVFVMCSSFSAAFVDYSFVTVTPQYFLEEQELANFLAFFEAFVIIVSFLVQTFLNDRILEVYGLQYSLMLLPGILVFFCVIDLVIGSLFGHDQSSSAFLMFFLIISMSKLVTDALRDSLENPTVKIFFFPLPAEIRYEAQTLVEGTVAQFSTLCAGILMIGISKINSYNILYNNFVIFGIVGIWVFITFKMYNFYRISLQNLLSANSTEVNYNEDIGNRFKNNKVQNLLQTRWNSVPHRVAPLLFKLIERLDVFLFRTILSDDGSLHRMINKRQALQKIKEYSIYESISSLKNYAKGTLGDEMQFTSLANQVANELQAEVYTEISYDNIEQLTKSSNPKERVLAARYMFHQYDENYDNFLGRLIRDYNYTVRCEAMTLVGYHNLSSFIPALVERLAIKGDERVALSAIVAVGESGAKMLETAFHKNGQLQLTQRLILQAYAKIGSEESVQLLADKITYPERKISYEALALLSTLGWNAEDEYHKLFLKEALKREANNCYWNVSATLELENTHHTALLSRALQDEIMTNYDQIFLILNMLYDRGSLSLIRKNHDLGTSDSIGYAVELLDVLIEEDIKHYVLPLFEDIEFEDKVKKLSELFYREHYSSNQVVLKLSNRDPNWLSLWVRSCALYTLSYNPELCDTEMLVGYLFDQERMMYELSAWILQVYKPDVLEEAYHRLPQDKEADLRDLLKNINDMKWANAPHLTFSKALYFSNLSEFHGLTGDELSDLSNISQIRFFEKGKEIITAEELKEKGLFIVKSGSVKIGEVDDEHPFIYSKRRILGAYISSQSDAWIGTCRAMEDTYIIDIDEESFFLLLATDSHMVEIIMNNVRRSFRTSINLKKSTI</sequence>
<feature type="transmembrane region" description="Helical" evidence="1">
    <location>
        <begin position="301"/>
        <end position="324"/>
    </location>
</feature>
<feature type="transmembrane region" description="Helical" evidence="1">
    <location>
        <begin position="84"/>
        <end position="105"/>
    </location>
</feature>
<keyword evidence="1" id="KW-1133">Transmembrane helix</keyword>
<evidence type="ECO:0000259" key="2">
    <source>
        <dbReference type="PROSITE" id="PS50042"/>
    </source>
</evidence>
<feature type="domain" description="Cyclic nucleotide-binding" evidence="2">
    <location>
        <begin position="953"/>
        <end position="1070"/>
    </location>
</feature>
<feature type="transmembrane region" description="Helical" evidence="1">
    <location>
        <begin position="20"/>
        <end position="42"/>
    </location>
</feature>
<feature type="transmembrane region" description="Helical" evidence="1">
    <location>
        <begin position="54"/>
        <end position="72"/>
    </location>
</feature>
<dbReference type="OrthoDB" id="789601at2"/>
<dbReference type="SUPFAM" id="SSF48371">
    <property type="entry name" value="ARM repeat"/>
    <property type="match status" value="1"/>
</dbReference>
<feature type="transmembrane region" description="Helical" evidence="1">
    <location>
        <begin position="231"/>
        <end position="249"/>
    </location>
</feature>
<accession>A0A1S1YX88</accession>
<feature type="transmembrane region" description="Helical" evidence="1">
    <location>
        <begin position="111"/>
        <end position="135"/>
    </location>
</feature>
<feature type="transmembrane region" description="Helical" evidence="1">
    <location>
        <begin position="179"/>
        <end position="198"/>
    </location>
</feature>
<dbReference type="EMBL" id="JRYR02000001">
    <property type="protein sequence ID" value="OHX65631.1"/>
    <property type="molecule type" value="Genomic_DNA"/>
</dbReference>
<dbReference type="Gene3D" id="2.60.120.10">
    <property type="entry name" value="Jelly Rolls"/>
    <property type="match status" value="1"/>
</dbReference>
<keyword evidence="1" id="KW-0472">Membrane</keyword>
<evidence type="ECO:0000313" key="4">
    <source>
        <dbReference type="Proteomes" id="UP000179797"/>
    </source>
</evidence>
<dbReference type="Proteomes" id="UP000179797">
    <property type="component" value="Unassembled WGS sequence"/>
</dbReference>
<evidence type="ECO:0000256" key="1">
    <source>
        <dbReference type="SAM" id="Phobius"/>
    </source>
</evidence>
<dbReference type="InterPro" id="IPR000595">
    <property type="entry name" value="cNMP-bd_dom"/>
</dbReference>
<keyword evidence="4" id="KW-1185">Reference proteome</keyword>
<gene>
    <name evidence="3" type="ORF">NH26_04335</name>
</gene>
<dbReference type="InterPro" id="IPR011989">
    <property type="entry name" value="ARM-like"/>
</dbReference>
<dbReference type="SUPFAM" id="SSF51206">
    <property type="entry name" value="cAMP-binding domain-like"/>
    <property type="match status" value="1"/>
</dbReference>
<protein>
    <recommendedName>
        <fullName evidence="2">Cyclic nucleotide-binding domain-containing protein</fullName>
    </recommendedName>
</protein>
<dbReference type="Gene3D" id="1.25.10.10">
    <property type="entry name" value="Leucine-rich Repeat Variant"/>
    <property type="match status" value="1"/>
</dbReference>
<evidence type="ECO:0000313" key="3">
    <source>
        <dbReference type="EMBL" id="OHX65631.1"/>
    </source>
</evidence>
<name>A0A1S1YX88_FLAPC</name>
<dbReference type="AlphaFoldDB" id="A0A1S1YX88"/>
<reference evidence="3 4" key="1">
    <citation type="journal article" date="2012" name="Int. J. Syst. Evol. Microbiol.">
        <title>Flammeovirga pacifica sp. nov., isolated from deep-sea sediment.</title>
        <authorList>
            <person name="Xu H."/>
            <person name="Fu Y."/>
            <person name="Yang N."/>
            <person name="Ding Z."/>
            <person name="Lai Q."/>
            <person name="Zeng R."/>
        </authorList>
    </citation>
    <scope>NUCLEOTIDE SEQUENCE [LARGE SCALE GENOMIC DNA]</scope>
    <source>
        <strain evidence="4">DSM 24597 / LMG 26175 / WPAGA1</strain>
    </source>
</reference>
<feature type="transmembrane region" description="Helical" evidence="1">
    <location>
        <begin position="156"/>
        <end position="173"/>
    </location>
</feature>
<proteinExistence type="predicted"/>
<feature type="transmembrane region" description="Helical" evidence="1">
    <location>
        <begin position="269"/>
        <end position="289"/>
    </location>
</feature>
<dbReference type="PROSITE" id="PS50042">
    <property type="entry name" value="CNMP_BINDING_3"/>
    <property type="match status" value="1"/>
</dbReference>